<evidence type="ECO:0000256" key="1">
    <source>
        <dbReference type="SAM" id="SignalP"/>
    </source>
</evidence>
<feature type="signal peptide" evidence="1">
    <location>
        <begin position="1"/>
        <end position="18"/>
    </location>
</feature>
<feature type="chain" id="PRO_5011758940" evidence="1">
    <location>
        <begin position="19"/>
        <end position="152"/>
    </location>
</feature>
<keyword evidence="3" id="KW-1185">Reference proteome</keyword>
<sequence length="152" mass="17629">MKKLFLFILLAISINSFAQNKHNQEEKEILLKVQQFFDALETQDTILFKSILLPEGQMWSISEKENSVKYSMSQFRDRLKTFINPARVIQEKMLSSEIKIHKQIAMAWVPYTLNISSKFSHTGVDVFTLLKTNEGWKISTIAFTMDYGSSPE</sequence>
<name>A0A1G9MQ76_9SPHI</name>
<dbReference type="InterPro" id="IPR039437">
    <property type="entry name" value="FrzH/put_lumazine-bd"/>
</dbReference>
<gene>
    <name evidence="2" type="ORF">SAMN05421813_10264</name>
</gene>
<dbReference type="RefSeq" id="WP_090698623.1">
    <property type="nucleotide sequence ID" value="NZ_FNHH01000002.1"/>
</dbReference>
<dbReference type="OrthoDB" id="117186at2"/>
<dbReference type="Proteomes" id="UP000199226">
    <property type="component" value="Unassembled WGS sequence"/>
</dbReference>
<dbReference type="EMBL" id="FNHH01000002">
    <property type="protein sequence ID" value="SDL76171.1"/>
    <property type="molecule type" value="Genomic_DNA"/>
</dbReference>
<dbReference type="SUPFAM" id="SSF54427">
    <property type="entry name" value="NTF2-like"/>
    <property type="match status" value="1"/>
</dbReference>
<organism evidence="2 3">
    <name type="scientific">Daejeonella rubra</name>
    <dbReference type="NCBI Taxonomy" id="990371"/>
    <lineage>
        <taxon>Bacteria</taxon>
        <taxon>Pseudomonadati</taxon>
        <taxon>Bacteroidota</taxon>
        <taxon>Sphingobacteriia</taxon>
        <taxon>Sphingobacteriales</taxon>
        <taxon>Sphingobacteriaceae</taxon>
        <taxon>Daejeonella</taxon>
    </lineage>
</organism>
<evidence type="ECO:0000313" key="3">
    <source>
        <dbReference type="Proteomes" id="UP000199226"/>
    </source>
</evidence>
<dbReference type="STRING" id="990371.SAMN05421813_10264"/>
<dbReference type="AlphaFoldDB" id="A0A1G9MQ76"/>
<protein>
    <submittedName>
        <fullName evidence="2">Putative lumazine-binding</fullName>
    </submittedName>
</protein>
<reference evidence="3" key="1">
    <citation type="submission" date="2016-10" db="EMBL/GenBank/DDBJ databases">
        <authorList>
            <person name="Varghese N."/>
            <person name="Submissions S."/>
        </authorList>
    </citation>
    <scope>NUCLEOTIDE SEQUENCE [LARGE SCALE GENOMIC DNA]</scope>
    <source>
        <strain evidence="3">DSM 24536</strain>
    </source>
</reference>
<accession>A0A1G9MQ76</accession>
<dbReference type="Pfam" id="PF12893">
    <property type="entry name" value="Lumazine_bd_2"/>
    <property type="match status" value="1"/>
</dbReference>
<evidence type="ECO:0000313" key="2">
    <source>
        <dbReference type="EMBL" id="SDL76171.1"/>
    </source>
</evidence>
<dbReference type="InterPro" id="IPR032710">
    <property type="entry name" value="NTF2-like_dom_sf"/>
</dbReference>
<keyword evidence="1" id="KW-0732">Signal</keyword>
<proteinExistence type="predicted"/>
<dbReference type="Gene3D" id="3.10.450.50">
    <property type="match status" value="1"/>
</dbReference>